<name>A0A084WM19_ANOSI</name>
<protein>
    <submittedName>
        <fullName evidence="2 3">Uncharacterized protein</fullName>
    </submittedName>
</protein>
<accession>A0A084WM19</accession>
<dbReference type="Proteomes" id="UP000030765">
    <property type="component" value="Unassembled WGS sequence"/>
</dbReference>
<evidence type="ECO:0000313" key="3">
    <source>
        <dbReference type="EnsemblMetazoa" id="ASIC019309-PA"/>
    </source>
</evidence>
<evidence type="ECO:0000256" key="1">
    <source>
        <dbReference type="SAM" id="MobiDB-lite"/>
    </source>
</evidence>
<dbReference type="EMBL" id="ATLV01024360">
    <property type="status" value="NOT_ANNOTATED_CDS"/>
    <property type="molecule type" value="Genomic_DNA"/>
</dbReference>
<dbReference type="EMBL" id="KE525351">
    <property type="protein sequence ID" value="KFB51263.1"/>
    <property type="molecule type" value="Genomic_DNA"/>
</dbReference>
<sequence length="103" mass="11315">MDPSGRGKPGSELNNWQNGAKTIIISESKIFSQPVGMGRGRLLVQLFGQRLLFYGHQILITSARRWRVPMARGTGTPTGEEPGAGKDAVSTEREQKLNFICSK</sequence>
<evidence type="ECO:0000313" key="2">
    <source>
        <dbReference type="EMBL" id="KFB51263.1"/>
    </source>
</evidence>
<reference evidence="3" key="2">
    <citation type="submission" date="2020-05" db="UniProtKB">
        <authorList>
            <consortium name="EnsemblMetazoa"/>
        </authorList>
    </citation>
    <scope>IDENTIFICATION</scope>
</reference>
<evidence type="ECO:0000313" key="4">
    <source>
        <dbReference type="Proteomes" id="UP000030765"/>
    </source>
</evidence>
<proteinExistence type="predicted"/>
<feature type="region of interest" description="Disordered" evidence="1">
    <location>
        <begin position="70"/>
        <end position="103"/>
    </location>
</feature>
<gene>
    <name evidence="2" type="ORF">ZHAS_00019309</name>
</gene>
<dbReference type="EnsemblMetazoa" id="ASIC019309-RA">
    <property type="protein sequence ID" value="ASIC019309-PA"/>
    <property type="gene ID" value="ASIC019309"/>
</dbReference>
<dbReference type="VEuPathDB" id="VectorBase:ASIC019309"/>
<reference evidence="2 4" key="1">
    <citation type="journal article" date="2014" name="BMC Genomics">
        <title>Genome sequence of Anopheles sinensis provides insight into genetics basis of mosquito competence for malaria parasites.</title>
        <authorList>
            <person name="Zhou D."/>
            <person name="Zhang D."/>
            <person name="Ding G."/>
            <person name="Shi L."/>
            <person name="Hou Q."/>
            <person name="Ye Y."/>
            <person name="Xu Y."/>
            <person name="Zhou H."/>
            <person name="Xiong C."/>
            <person name="Li S."/>
            <person name="Yu J."/>
            <person name="Hong S."/>
            <person name="Yu X."/>
            <person name="Zou P."/>
            <person name="Chen C."/>
            <person name="Chang X."/>
            <person name="Wang W."/>
            <person name="Lv Y."/>
            <person name="Sun Y."/>
            <person name="Ma L."/>
            <person name="Shen B."/>
            <person name="Zhu C."/>
        </authorList>
    </citation>
    <scope>NUCLEOTIDE SEQUENCE [LARGE SCALE GENOMIC DNA]</scope>
</reference>
<dbReference type="AlphaFoldDB" id="A0A084WM19"/>
<keyword evidence="4" id="KW-1185">Reference proteome</keyword>
<organism evidence="2">
    <name type="scientific">Anopheles sinensis</name>
    <name type="common">Mosquito</name>
    <dbReference type="NCBI Taxonomy" id="74873"/>
    <lineage>
        <taxon>Eukaryota</taxon>
        <taxon>Metazoa</taxon>
        <taxon>Ecdysozoa</taxon>
        <taxon>Arthropoda</taxon>
        <taxon>Hexapoda</taxon>
        <taxon>Insecta</taxon>
        <taxon>Pterygota</taxon>
        <taxon>Neoptera</taxon>
        <taxon>Endopterygota</taxon>
        <taxon>Diptera</taxon>
        <taxon>Nematocera</taxon>
        <taxon>Culicoidea</taxon>
        <taxon>Culicidae</taxon>
        <taxon>Anophelinae</taxon>
        <taxon>Anopheles</taxon>
    </lineage>
</organism>